<keyword evidence="3" id="KW-1185">Reference proteome</keyword>
<keyword evidence="1" id="KW-1133">Transmembrane helix</keyword>
<gene>
    <name evidence="2" type="ORF">JCM19294_843</name>
</gene>
<feature type="transmembrane region" description="Helical" evidence="1">
    <location>
        <begin position="68"/>
        <end position="87"/>
    </location>
</feature>
<comment type="caution">
    <text evidence="2">The sequence shown here is derived from an EMBL/GenBank/DDBJ whole genome shotgun (WGS) entry which is preliminary data.</text>
</comment>
<keyword evidence="1" id="KW-0812">Transmembrane</keyword>
<feature type="transmembrane region" description="Helical" evidence="1">
    <location>
        <begin position="99"/>
        <end position="122"/>
    </location>
</feature>
<organism evidence="2 3">
    <name type="scientific">Nonlabens tegetincola</name>
    <dbReference type="NCBI Taxonomy" id="323273"/>
    <lineage>
        <taxon>Bacteria</taxon>
        <taxon>Pseudomonadati</taxon>
        <taxon>Bacteroidota</taxon>
        <taxon>Flavobacteriia</taxon>
        <taxon>Flavobacteriales</taxon>
        <taxon>Flavobacteriaceae</taxon>
        <taxon>Nonlabens</taxon>
    </lineage>
</organism>
<accession>A0A090Q5C5</accession>
<name>A0A090Q5C5_9FLAO</name>
<dbReference type="AlphaFoldDB" id="A0A090Q5C5"/>
<keyword evidence="1" id="KW-0472">Membrane</keyword>
<protein>
    <recommendedName>
        <fullName evidence="4">Signal peptide-containing protein</fullName>
    </recommendedName>
</protein>
<sequence>MAKKIGLLLIIIFISIVLASIYGFLHNQISYSISTEYFTKFKFEQFGFVEYGTDTPRLTAGIIGMWSTWWFGLIIGLILGIVAMFQPNSKIMWKSGMTAILRNLGIAIGIGIVGILIGKFIMANSNLTWDFPADLIDKKNFITVGTMHEFSYAGGIIGLFYGILYQLKIKKASAQHRL</sequence>
<evidence type="ECO:0000313" key="2">
    <source>
        <dbReference type="EMBL" id="GAK98210.1"/>
    </source>
</evidence>
<proteinExistence type="predicted"/>
<reference evidence="2" key="1">
    <citation type="journal article" date="2014" name="Genome Announc.">
        <title>Draft Genome Sequences of Marine Flavobacterium Nonlabens Strains NR17, NR24, NR27, NR32, NR33, and Ara13.</title>
        <authorList>
            <person name="Nakanishi M."/>
            <person name="Meirelles P."/>
            <person name="Suzuki R."/>
            <person name="Takatani N."/>
            <person name="Mino S."/>
            <person name="Suda W."/>
            <person name="Oshima K."/>
            <person name="Hattori M."/>
            <person name="Ohkuma M."/>
            <person name="Hosokawa M."/>
            <person name="Miyashita K."/>
            <person name="Thompson F.L."/>
            <person name="Niwa A."/>
            <person name="Sawabe T."/>
            <person name="Sawabe T."/>
        </authorList>
    </citation>
    <scope>NUCLEOTIDE SEQUENCE [LARGE SCALE GENOMIC DNA]</scope>
    <source>
        <strain evidence="2">JCM 19294</strain>
    </source>
</reference>
<evidence type="ECO:0000313" key="3">
    <source>
        <dbReference type="Proteomes" id="UP000029221"/>
    </source>
</evidence>
<feature type="transmembrane region" description="Helical" evidence="1">
    <location>
        <begin position="150"/>
        <end position="167"/>
    </location>
</feature>
<dbReference type="eggNOG" id="ENOG5032TIJ">
    <property type="taxonomic scope" value="Bacteria"/>
</dbReference>
<evidence type="ECO:0000256" key="1">
    <source>
        <dbReference type="SAM" id="Phobius"/>
    </source>
</evidence>
<feature type="transmembrane region" description="Helical" evidence="1">
    <location>
        <begin position="7"/>
        <end position="25"/>
    </location>
</feature>
<evidence type="ECO:0008006" key="4">
    <source>
        <dbReference type="Google" id="ProtNLM"/>
    </source>
</evidence>
<dbReference type="Proteomes" id="UP000029221">
    <property type="component" value="Unassembled WGS sequence"/>
</dbReference>
<dbReference type="EMBL" id="BBML01000009">
    <property type="protein sequence ID" value="GAK98210.1"/>
    <property type="molecule type" value="Genomic_DNA"/>
</dbReference>